<evidence type="ECO:0000313" key="1">
    <source>
        <dbReference type="EMBL" id="ETO86169.1"/>
    </source>
</evidence>
<evidence type="ECO:0000313" key="2">
    <source>
        <dbReference type="Proteomes" id="UP000028582"/>
    </source>
</evidence>
<protein>
    <submittedName>
        <fullName evidence="1">Uncharacterized protein</fullName>
    </submittedName>
</protein>
<name>A0A081B4V8_PHYNI</name>
<proteinExistence type="predicted"/>
<dbReference type="Proteomes" id="UP000028582">
    <property type="component" value="Unassembled WGS sequence"/>
</dbReference>
<dbReference type="AlphaFoldDB" id="A0A081B4V8"/>
<comment type="caution">
    <text evidence="1">The sequence shown here is derived from an EMBL/GenBank/DDBJ whole genome shotgun (WGS) entry which is preliminary data.</text>
</comment>
<dbReference type="EMBL" id="ANJA01000060">
    <property type="protein sequence ID" value="ETO86169.1"/>
    <property type="molecule type" value="Genomic_DNA"/>
</dbReference>
<accession>A0A081B4V8</accession>
<organism evidence="1 2">
    <name type="scientific">Phytophthora nicotianae P1976</name>
    <dbReference type="NCBI Taxonomy" id="1317066"/>
    <lineage>
        <taxon>Eukaryota</taxon>
        <taxon>Sar</taxon>
        <taxon>Stramenopiles</taxon>
        <taxon>Oomycota</taxon>
        <taxon>Peronosporomycetes</taxon>
        <taxon>Peronosporales</taxon>
        <taxon>Peronosporaceae</taxon>
        <taxon>Phytophthora</taxon>
    </lineage>
</organism>
<gene>
    <name evidence="1" type="ORF">F444_00264</name>
</gene>
<sequence length="36" mass="4318">MAAKLGISDKFKELTKVWHQRKYYSKYWTSVHSTAK</sequence>
<reference evidence="1 2" key="1">
    <citation type="submission" date="2013-11" db="EMBL/GenBank/DDBJ databases">
        <title>The Genome Sequence of Phytophthora parasitica P1976.</title>
        <authorList>
            <consortium name="The Broad Institute Genomics Platform"/>
            <person name="Russ C."/>
            <person name="Tyler B."/>
            <person name="Panabieres F."/>
            <person name="Shan W."/>
            <person name="Tripathy S."/>
            <person name="Grunwald N."/>
            <person name="Machado M."/>
            <person name="Johnson C.S."/>
            <person name="Walker B."/>
            <person name="Young S."/>
            <person name="Zeng Q."/>
            <person name="Gargeya S."/>
            <person name="Fitzgerald M."/>
            <person name="Haas B."/>
            <person name="Abouelleil A."/>
            <person name="Allen A.W."/>
            <person name="Alvarado L."/>
            <person name="Arachchi H.M."/>
            <person name="Berlin A.M."/>
            <person name="Chapman S.B."/>
            <person name="Gainer-Dewar J."/>
            <person name="Goldberg J."/>
            <person name="Griggs A."/>
            <person name="Gujja S."/>
            <person name="Hansen M."/>
            <person name="Howarth C."/>
            <person name="Imamovic A."/>
            <person name="Ireland A."/>
            <person name="Larimer J."/>
            <person name="McCowan C."/>
            <person name="Murphy C."/>
            <person name="Pearson M."/>
            <person name="Poon T.W."/>
            <person name="Priest M."/>
            <person name="Roberts A."/>
            <person name="Saif S."/>
            <person name="Shea T."/>
            <person name="Sisk P."/>
            <person name="Sykes S."/>
            <person name="Wortman J."/>
            <person name="Nusbaum C."/>
            <person name="Birren B."/>
        </authorList>
    </citation>
    <scope>NUCLEOTIDE SEQUENCE [LARGE SCALE GENOMIC DNA]</scope>
    <source>
        <strain evidence="1 2">P1976</strain>
    </source>
</reference>